<organism evidence="1 2">
    <name type="scientific">Corallococcus llansteffanensis</name>
    <dbReference type="NCBI Taxonomy" id="2316731"/>
    <lineage>
        <taxon>Bacteria</taxon>
        <taxon>Pseudomonadati</taxon>
        <taxon>Myxococcota</taxon>
        <taxon>Myxococcia</taxon>
        <taxon>Myxococcales</taxon>
        <taxon>Cystobacterineae</taxon>
        <taxon>Myxococcaceae</taxon>
        <taxon>Corallococcus</taxon>
    </lineage>
</organism>
<reference evidence="2" key="1">
    <citation type="submission" date="2018-09" db="EMBL/GenBank/DDBJ databases">
        <authorList>
            <person name="Livingstone P.G."/>
            <person name="Whitworth D.E."/>
        </authorList>
    </citation>
    <scope>NUCLEOTIDE SEQUENCE [LARGE SCALE GENOMIC DNA]</scope>
    <source>
        <strain evidence="2">CA051B</strain>
    </source>
</reference>
<proteinExistence type="predicted"/>
<evidence type="ECO:0000313" key="1">
    <source>
        <dbReference type="EMBL" id="RKH50729.1"/>
    </source>
</evidence>
<comment type="caution">
    <text evidence="1">The sequence shown here is derived from an EMBL/GenBank/DDBJ whole genome shotgun (WGS) entry which is preliminary data.</text>
</comment>
<dbReference type="AlphaFoldDB" id="A0A3A8P4E3"/>
<dbReference type="GO" id="GO:0042742">
    <property type="term" value="P:defense response to bacterium"/>
    <property type="evidence" value="ECO:0007669"/>
    <property type="project" value="InterPro"/>
</dbReference>
<name>A0A3A8P4E3_9BACT</name>
<evidence type="ECO:0000313" key="2">
    <source>
        <dbReference type="Proteomes" id="UP000272888"/>
    </source>
</evidence>
<dbReference type="RefSeq" id="WP_120646679.1">
    <property type="nucleotide sequence ID" value="NZ_RAWB01000413.1"/>
</dbReference>
<accession>A0A3A8P4E3</accession>
<dbReference type="InterPro" id="IPR027635">
    <property type="entry name" value="Lantibiotic2_lead_pep_dom"/>
</dbReference>
<keyword evidence="2" id="KW-1185">Reference proteome</keyword>
<dbReference type="Proteomes" id="UP000272888">
    <property type="component" value="Unassembled WGS sequence"/>
</dbReference>
<gene>
    <name evidence="1" type="ORF">D7V93_30185</name>
</gene>
<sequence length="62" mass="6755">MSDNVKSEIIRAWKDEEFRNQLSASERDLIPANPAGILELTDEVLEVASGGVIAASCDWCSC</sequence>
<dbReference type="EMBL" id="RAWB01000413">
    <property type="protein sequence ID" value="RKH50729.1"/>
    <property type="molecule type" value="Genomic_DNA"/>
</dbReference>
<dbReference type="NCBIfam" id="TIGR03898">
    <property type="entry name" value="lanti_MRSA_kill"/>
    <property type="match status" value="1"/>
</dbReference>
<protein>
    <submittedName>
        <fullName evidence="1">Mersacidin/lichenicidin family type 2 lantibiotic</fullName>
    </submittedName>
</protein>